<accession>A0A086XWK0</accession>
<evidence type="ECO:0000313" key="2">
    <source>
        <dbReference type="Proteomes" id="UP000028826"/>
    </source>
</evidence>
<dbReference type="STRING" id="195105.CN97_03185"/>
<evidence type="ECO:0000313" key="1">
    <source>
        <dbReference type="EMBL" id="KFI26400.1"/>
    </source>
</evidence>
<proteinExistence type="predicted"/>
<organism evidence="1 2">
    <name type="scientific">Haematobacter massiliensis</name>
    <dbReference type="NCBI Taxonomy" id="195105"/>
    <lineage>
        <taxon>Bacteria</taxon>
        <taxon>Pseudomonadati</taxon>
        <taxon>Pseudomonadota</taxon>
        <taxon>Alphaproteobacteria</taxon>
        <taxon>Rhodobacterales</taxon>
        <taxon>Paracoccaceae</taxon>
        <taxon>Haematobacter</taxon>
    </lineage>
</organism>
<dbReference type="AlphaFoldDB" id="A0A086XWK0"/>
<comment type="caution">
    <text evidence="1">The sequence shown here is derived from an EMBL/GenBank/DDBJ whole genome shotgun (WGS) entry which is preliminary data.</text>
</comment>
<protein>
    <submittedName>
        <fullName evidence="1">Uncharacterized protein</fullName>
    </submittedName>
</protein>
<dbReference type="EMBL" id="JGYG01000016">
    <property type="protein sequence ID" value="KFI26400.1"/>
    <property type="molecule type" value="Genomic_DNA"/>
</dbReference>
<keyword evidence="2" id="KW-1185">Reference proteome</keyword>
<sequence length="65" mass="7208">MKQNTDSSSFSLLPDAGAYDPIEDRLRANVRATIESMFEEELADFLGRLRYGRGNERAKGIAIGS</sequence>
<dbReference type="Proteomes" id="UP000028826">
    <property type="component" value="Unassembled WGS sequence"/>
</dbReference>
<gene>
    <name evidence="1" type="ORF">CN97_03185</name>
</gene>
<name>A0A086XWK0_9RHOB</name>
<reference evidence="1 2" key="1">
    <citation type="submission" date="2014-03" db="EMBL/GenBank/DDBJ databases">
        <title>Genome of Haematobacter massiliensis CCUG 47968.</title>
        <authorList>
            <person name="Wang D."/>
            <person name="Wang G."/>
        </authorList>
    </citation>
    <scope>NUCLEOTIDE SEQUENCE [LARGE SCALE GENOMIC DNA]</scope>
    <source>
        <strain evidence="1 2">CCUG 47968</strain>
    </source>
</reference>